<dbReference type="OrthoDB" id="9803333at2"/>
<dbReference type="Gene3D" id="3.40.50.720">
    <property type="entry name" value="NAD(P)-binding Rossmann-like Domain"/>
    <property type="match status" value="1"/>
</dbReference>
<dbReference type="PANTHER" id="PTHR43639:SF1">
    <property type="entry name" value="SHORT-CHAIN DEHYDROGENASE_REDUCTASE FAMILY PROTEIN"/>
    <property type="match status" value="1"/>
</dbReference>
<dbReference type="SUPFAM" id="SSF51735">
    <property type="entry name" value="NAD(P)-binding Rossmann-fold domains"/>
    <property type="match status" value="1"/>
</dbReference>
<keyword evidence="5" id="KW-1185">Reference proteome</keyword>
<accession>A0A518CZ80</accession>
<dbReference type="Proteomes" id="UP000319342">
    <property type="component" value="Chromosome"/>
</dbReference>
<dbReference type="EC" id="1.1.1.-" evidence="4"/>
<evidence type="ECO:0000256" key="1">
    <source>
        <dbReference type="ARBA" id="ARBA00006484"/>
    </source>
</evidence>
<dbReference type="RefSeq" id="WP_145186264.1">
    <property type="nucleotide sequence ID" value="NZ_CP036290.1"/>
</dbReference>
<evidence type="ECO:0000313" key="5">
    <source>
        <dbReference type="Proteomes" id="UP000319342"/>
    </source>
</evidence>
<evidence type="ECO:0000313" key="4">
    <source>
        <dbReference type="EMBL" id="QDU84538.1"/>
    </source>
</evidence>
<proteinExistence type="inferred from homology"/>
<dbReference type="CDD" id="cd05233">
    <property type="entry name" value="SDR_c"/>
    <property type="match status" value="1"/>
</dbReference>
<protein>
    <submittedName>
        <fullName evidence="4">NADP-dependent 7-alpha-hydroxysteroid dehydrogenase</fullName>
        <ecNumber evidence="4">1.1.1.-</ecNumber>
    </submittedName>
</protein>
<gene>
    <name evidence="4" type="ORF">Pla163_16490</name>
</gene>
<sequence length="249" mass="25745">MVEPKQSVVLVTGSARGLGLACARRLFEGGARVHVVWRSGPAAPRGLVETFGPKRVHRADLEEPGAAVALVDAVAKVDGGLDRLVHAVGPYHEGRLDERTPAGGAGEVAAQMWSGNVATAIATFDAARPHLRAASAGAAVFFGVAGLAGLRARRDCAVYAAAKSALLVLVRSWAVEEGPFGVRVNAVSPGVVPHDDAHPATLDPKLLARIPAGRTGRPEEIADAVEWLLGPRSAHVTGVDLPVAGGWML</sequence>
<dbReference type="Pfam" id="PF13561">
    <property type="entry name" value="adh_short_C2"/>
    <property type="match status" value="1"/>
</dbReference>
<feature type="domain" description="Ketoreductase" evidence="3">
    <location>
        <begin position="7"/>
        <end position="178"/>
    </location>
</feature>
<dbReference type="InterPro" id="IPR036291">
    <property type="entry name" value="NAD(P)-bd_dom_sf"/>
</dbReference>
<evidence type="ECO:0000256" key="2">
    <source>
        <dbReference type="ARBA" id="ARBA00023002"/>
    </source>
</evidence>
<dbReference type="EMBL" id="CP036290">
    <property type="protein sequence ID" value="QDU84538.1"/>
    <property type="molecule type" value="Genomic_DNA"/>
</dbReference>
<comment type="similarity">
    <text evidence="1">Belongs to the short-chain dehydrogenases/reductases (SDR) family.</text>
</comment>
<keyword evidence="2 4" id="KW-0560">Oxidoreductase</keyword>
<dbReference type="SMART" id="SM00822">
    <property type="entry name" value="PKS_KR"/>
    <property type="match status" value="1"/>
</dbReference>
<reference evidence="4 5" key="1">
    <citation type="submission" date="2019-02" db="EMBL/GenBank/DDBJ databases">
        <title>Deep-cultivation of Planctomycetes and their phenomic and genomic characterization uncovers novel biology.</title>
        <authorList>
            <person name="Wiegand S."/>
            <person name="Jogler M."/>
            <person name="Boedeker C."/>
            <person name="Pinto D."/>
            <person name="Vollmers J."/>
            <person name="Rivas-Marin E."/>
            <person name="Kohn T."/>
            <person name="Peeters S.H."/>
            <person name="Heuer A."/>
            <person name="Rast P."/>
            <person name="Oberbeckmann S."/>
            <person name="Bunk B."/>
            <person name="Jeske O."/>
            <person name="Meyerdierks A."/>
            <person name="Storesund J.E."/>
            <person name="Kallscheuer N."/>
            <person name="Luecker S."/>
            <person name="Lage O.M."/>
            <person name="Pohl T."/>
            <person name="Merkel B.J."/>
            <person name="Hornburger P."/>
            <person name="Mueller R.-W."/>
            <person name="Bruemmer F."/>
            <person name="Labrenz M."/>
            <person name="Spormann A.M."/>
            <person name="Op den Camp H."/>
            <person name="Overmann J."/>
            <person name="Amann R."/>
            <person name="Jetten M.S.M."/>
            <person name="Mascher T."/>
            <person name="Medema M.H."/>
            <person name="Devos D.P."/>
            <person name="Kaster A.-K."/>
            <person name="Ovreas L."/>
            <person name="Rohde M."/>
            <person name="Galperin M.Y."/>
            <person name="Jogler C."/>
        </authorList>
    </citation>
    <scope>NUCLEOTIDE SEQUENCE [LARGE SCALE GENOMIC DNA]</scope>
    <source>
        <strain evidence="4 5">Pla163</strain>
    </source>
</reference>
<organism evidence="4 5">
    <name type="scientific">Rohdeia mirabilis</name>
    <dbReference type="NCBI Taxonomy" id="2528008"/>
    <lineage>
        <taxon>Bacteria</taxon>
        <taxon>Pseudomonadati</taxon>
        <taxon>Planctomycetota</taxon>
        <taxon>Planctomycetia</taxon>
        <taxon>Planctomycetia incertae sedis</taxon>
        <taxon>Rohdeia</taxon>
    </lineage>
</organism>
<dbReference type="GO" id="GO:0016491">
    <property type="term" value="F:oxidoreductase activity"/>
    <property type="evidence" value="ECO:0007669"/>
    <property type="project" value="UniProtKB-KW"/>
</dbReference>
<dbReference type="PRINTS" id="PR00081">
    <property type="entry name" value="GDHRDH"/>
</dbReference>
<evidence type="ECO:0000259" key="3">
    <source>
        <dbReference type="SMART" id="SM00822"/>
    </source>
</evidence>
<dbReference type="InterPro" id="IPR002347">
    <property type="entry name" value="SDR_fam"/>
</dbReference>
<name>A0A518CZ80_9BACT</name>
<dbReference type="PANTHER" id="PTHR43639">
    <property type="entry name" value="OXIDOREDUCTASE, SHORT-CHAIN DEHYDROGENASE/REDUCTASE FAMILY (AFU_ORTHOLOGUE AFUA_5G02870)"/>
    <property type="match status" value="1"/>
</dbReference>
<dbReference type="AlphaFoldDB" id="A0A518CZ80"/>
<dbReference type="InterPro" id="IPR057326">
    <property type="entry name" value="KR_dom"/>
</dbReference>